<dbReference type="InterPro" id="IPR043993">
    <property type="entry name" value="T4SS_pilin"/>
</dbReference>
<comment type="caution">
    <text evidence="2">The sequence shown here is derived from an EMBL/GenBank/DDBJ whole genome shotgun (WGS) entry which is preliminary data.</text>
</comment>
<reference evidence="2 3" key="1">
    <citation type="journal article" date="2016" name="Nat. Commun.">
        <title>Thousands of microbial genomes shed light on interconnected biogeochemical processes in an aquifer system.</title>
        <authorList>
            <person name="Anantharaman K."/>
            <person name="Brown C.T."/>
            <person name="Hug L.A."/>
            <person name="Sharon I."/>
            <person name="Castelle C.J."/>
            <person name="Probst A.J."/>
            <person name="Thomas B.C."/>
            <person name="Singh A."/>
            <person name="Wilkins M.J."/>
            <person name="Karaoz U."/>
            <person name="Brodie E.L."/>
            <person name="Williams K.H."/>
            <person name="Hubbard S.S."/>
            <person name="Banfield J.F."/>
        </authorList>
    </citation>
    <scope>NUCLEOTIDE SEQUENCE [LARGE SCALE GENOMIC DNA]</scope>
</reference>
<name>A0A1F5I987_9BACT</name>
<keyword evidence="1" id="KW-1133">Transmembrane helix</keyword>
<dbReference type="EMBL" id="MFBY01000046">
    <property type="protein sequence ID" value="OGE12885.1"/>
    <property type="molecule type" value="Genomic_DNA"/>
</dbReference>
<organism evidence="2 3">
    <name type="scientific">Candidatus Curtissbacteria bacterium RIFCSPLOWO2_12_FULL_38_9</name>
    <dbReference type="NCBI Taxonomy" id="1797735"/>
    <lineage>
        <taxon>Bacteria</taxon>
        <taxon>Candidatus Curtissiibacteriota</taxon>
    </lineage>
</organism>
<gene>
    <name evidence="2" type="ORF">A3G14_03275</name>
</gene>
<evidence type="ECO:0000256" key="1">
    <source>
        <dbReference type="SAM" id="Phobius"/>
    </source>
</evidence>
<sequence>MPAAAVAFFIVLIIGGIQFLMSGGDPKAAAGARNTLTYAIIGIILVVVSWLILLVVQNITGVDVTNVSFPISE</sequence>
<feature type="transmembrane region" description="Helical" evidence="1">
    <location>
        <begin position="38"/>
        <end position="56"/>
    </location>
</feature>
<evidence type="ECO:0000313" key="2">
    <source>
        <dbReference type="EMBL" id="OGE12885.1"/>
    </source>
</evidence>
<dbReference type="Proteomes" id="UP000177300">
    <property type="component" value="Unassembled WGS sequence"/>
</dbReference>
<keyword evidence="1" id="KW-0472">Membrane</keyword>
<dbReference type="Pfam" id="PF18895">
    <property type="entry name" value="T4SS_pilin"/>
    <property type="match status" value="1"/>
</dbReference>
<accession>A0A1F5I987</accession>
<keyword evidence="1" id="KW-0812">Transmembrane</keyword>
<dbReference type="AlphaFoldDB" id="A0A1F5I987"/>
<protein>
    <submittedName>
        <fullName evidence="2">Uncharacterized protein</fullName>
    </submittedName>
</protein>
<proteinExistence type="predicted"/>
<evidence type="ECO:0000313" key="3">
    <source>
        <dbReference type="Proteomes" id="UP000177300"/>
    </source>
</evidence>